<dbReference type="PANTHER" id="PTHR21525">
    <property type="entry name" value="MOTILE SPERM PROTEIN"/>
    <property type="match status" value="1"/>
</dbReference>
<evidence type="ECO:0000256" key="1">
    <source>
        <dbReference type="ARBA" id="ARBA00034117"/>
    </source>
</evidence>
<evidence type="ECO:0000256" key="2">
    <source>
        <dbReference type="SAM" id="MobiDB-lite"/>
    </source>
</evidence>
<feature type="domain" description="LXG" evidence="3">
    <location>
        <begin position="1"/>
        <end position="237"/>
    </location>
</feature>
<proteinExistence type="inferred from homology"/>
<evidence type="ECO:0000313" key="5">
    <source>
        <dbReference type="Proteomes" id="UP001287282"/>
    </source>
</evidence>
<evidence type="ECO:0000259" key="3">
    <source>
        <dbReference type="PROSITE" id="PS51756"/>
    </source>
</evidence>
<dbReference type="Proteomes" id="UP001287282">
    <property type="component" value="Unassembled WGS sequence"/>
</dbReference>
<organism evidence="4 5">
    <name type="scientific">Alkalihalophilus lindianensis</name>
    <dbReference type="NCBI Taxonomy" id="1630542"/>
    <lineage>
        <taxon>Bacteria</taxon>
        <taxon>Bacillati</taxon>
        <taxon>Bacillota</taxon>
        <taxon>Bacilli</taxon>
        <taxon>Bacillales</taxon>
        <taxon>Bacillaceae</taxon>
        <taxon>Alkalihalophilus</taxon>
    </lineage>
</organism>
<feature type="compositionally biased region" description="Low complexity" evidence="2">
    <location>
        <begin position="277"/>
        <end position="290"/>
    </location>
</feature>
<accession>A0ABU3X505</accession>
<name>A0ABU3X505_9BACI</name>
<dbReference type="EMBL" id="JAWJBA010000001">
    <property type="protein sequence ID" value="MDV2682973.1"/>
    <property type="molecule type" value="Genomic_DNA"/>
</dbReference>
<feature type="region of interest" description="Disordered" evidence="2">
    <location>
        <begin position="275"/>
        <end position="294"/>
    </location>
</feature>
<dbReference type="InterPro" id="IPR006829">
    <property type="entry name" value="LXG_dom"/>
</dbReference>
<reference evidence="4 5" key="1">
    <citation type="submission" date="2023-10" db="EMBL/GenBank/DDBJ databases">
        <title>Screening of Alkalihalobacillus lindianensis BZ-TG-R113 and Its Alleviation of Salt Stress on Rapeseed Growth.</title>
        <authorList>
            <person name="Zhao B."/>
            <person name="Guo T."/>
        </authorList>
    </citation>
    <scope>NUCLEOTIDE SEQUENCE [LARGE SCALE GENOMIC DNA]</scope>
    <source>
        <strain evidence="4 5">BZ-TG-R113</strain>
    </source>
</reference>
<dbReference type="PROSITE" id="PS51756">
    <property type="entry name" value="LXG"/>
    <property type="match status" value="1"/>
</dbReference>
<dbReference type="PANTHER" id="PTHR21525:SF9">
    <property type="entry name" value="CHANNEL_COLICIN DOMAIN-CONTAINING PROTEIN"/>
    <property type="match status" value="1"/>
</dbReference>
<comment type="similarity">
    <text evidence="1">In the N-terminal section; belongs to the LXG family.</text>
</comment>
<comment type="caution">
    <text evidence="4">The sequence shown here is derived from an EMBL/GenBank/DDBJ whole genome shotgun (WGS) entry which is preliminary data.</text>
</comment>
<dbReference type="RefSeq" id="WP_317120304.1">
    <property type="nucleotide sequence ID" value="NZ_JAWJBA010000001.1"/>
</dbReference>
<gene>
    <name evidence="4" type="ORF">RYX56_01150</name>
</gene>
<evidence type="ECO:0000313" key="4">
    <source>
        <dbReference type="EMBL" id="MDV2682973.1"/>
    </source>
</evidence>
<dbReference type="Pfam" id="PF04740">
    <property type="entry name" value="LXG"/>
    <property type="match status" value="1"/>
</dbReference>
<sequence length="476" mass="51364">MKVLDANATIESLQLLIQQVQDQQEQLGPVEGWLQHETTFLNVEAKFNGRTAINIINYFTYCHGPFVKLLRTVLSEFENTLQDTLDKLNTYFESDELIREDFLQDGVHGKIENLKATMVSLGEEVNSITSMYKDIVYLPTFNYNGVMDGLSNSKAKVDSTIEKIHEFDEEQITSMQYVGQDITLLQNYVTSLEEMFVSQSISIENFSKSMMKDNDDFREVKNTQNVREADQVFSFVGDSSTLFGYGDSAFFAGQNVLAATSIGIGTYADMTKNGKAPLPTSQSAPTSTPSKNNSFLDKTKQVAASAKNKAGVALHNAMASERAQNFARTFSKYEIEKHAAKFVDNKYTRAAGPVGWGLTIVGNFSEFTNSDNRDKTGLEKTARFASGTLVEAGGAAGGAAVGAKAGAALGTLIAPGIGTVAGGLIGGAIGGLGGAYAGSKLSENVKDLAESGTKKVVEVGTNIKNKVTNSVSSWFK</sequence>
<keyword evidence="5" id="KW-1185">Reference proteome</keyword>
<protein>
    <submittedName>
        <fullName evidence="4">LXG domain-containing protein</fullName>
    </submittedName>
</protein>